<dbReference type="KEGG" id="hja:BST95_01445"/>
<keyword evidence="3 5" id="KW-1133">Transmembrane helix</keyword>
<comment type="subcellular location">
    <subcellularLocation>
        <location evidence="1">Endomembrane system</location>
        <topology evidence="1">Multi-pass membrane protein</topology>
    </subcellularLocation>
</comment>
<dbReference type="Proteomes" id="UP000235162">
    <property type="component" value="Unassembled WGS sequence"/>
</dbReference>
<feature type="transmembrane region" description="Helical" evidence="5">
    <location>
        <begin position="52"/>
        <end position="75"/>
    </location>
</feature>
<proteinExistence type="predicted"/>
<dbReference type="Gene3D" id="1.20.120.1630">
    <property type="match status" value="1"/>
</dbReference>
<evidence type="ECO:0000313" key="6">
    <source>
        <dbReference type="EMBL" id="PLW84985.1"/>
    </source>
</evidence>
<accession>A0AAP8MBZ3</accession>
<evidence type="ECO:0000313" key="7">
    <source>
        <dbReference type="Proteomes" id="UP000235162"/>
    </source>
</evidence>
<dbReference type="RefSeq" id="WP_084197848.1">
    <property type="nucleotide sequence ID" value="NZ_BMYL01000004.1"/>
</dbReference>
<dbReference type="EMBL" id="PKUR01000004">
    <property type="protein sequence ID" value="PLW84985.1"/>
    <property type="molecule type" value="Genomic_DNA"/>
</dbReference>
<feature type="transmembrane region" description="Helical" evidence="5">
    <location>
        <begin position="154"/>
        <end position="176"/>
    </location>
</feature>
<feature type="transmembrane region" description="Helical" evidence="5">
    <location>
        <begin position="12"/>
        <end position="31"/>
    </location>
</feature>
<keyword evidence="2 5" id="KW-0812">Transmembrane</keyword>
<protein>
    <submittedName>
        <fullName evidence="6">Isoprenylcysteine carboxylmethyltransferase family protein</fullName>
    </submittedName>
</protein>
<evidence type="ECO:0000256" key="3">
    <source>
        <dbReference type="ARBA" id="ARBA00022989"/>
    </source>
</evidence>
<gene>
    <name evidence="6" type="ORF">C0029_15705</name>
</gene>
<dbReference type="AlphaFoldDB" id="A0AAP8MBZ3"/>
<keyword evidence="7" id="KW-1185">Reference proteome</keyword>
<sequence length="205" mass="24257">MDSSDLASLITRYYLAFFFSAVALFYTMRVLKLKRRTSRDIIFPGDRFCRTWWNHFFFRVFRVIIWLICVSRAVYFSVDEHLIVFEFLYQPILLISGCIMLTIGFVITVRIHCNYGDQWRSGIDPNGPDKIITHGWYGISRNPMFLSIGLAQTGFFFALPSAFSLICLCFGLWTLFRQAHAEEKHLKRIFPNEYYIYATHVPRWL</sequence>
<organism evidence="6 7">
    <name type="scientific">Halioglobus japonicus</name>
    <dbReference type="NCBI Taxonomy" id="930805"/>
    <lineage>
        <taxon>Bacteria</taxon>
        <taxon>Pseudomonadati</taxon>
        <taxon>Pseudomonadota</taxon>
        <taxon>Gammaproteobacteria</taxon>
        <taxon>Cellvibrionales</taxon>
        <taxon>Halieaceae</taxon>
        <taxon>Halioglobus</taxon>
    </lineage>
</organism>
<evidence type="ECO:0000256" key="2">
    <source>
        <dbReference type="ARBA" id="ARBA00022692"/>
    </source>
</evidence>
<dbReference type="GO" id="GO:0012505">
    <property type="term" value="C:endomembrane system"/>
    <property type="evidence" value="ECO:0007669"/>
    <property type="project" value="UniProtKB-SubCell"/>
</dbReference>
<evidence type="ECO:0000256" key="1">
    <source>
        <dbReference type="ARBA" id="ARBA00004127"/>
    </source>
</evidence>
<keyword evidence="4 5" id="KW-0472">Membrane</keyword>
<comment type="caution">
    <text evidence="6">The sequence shown here is derived from an EMBL/GenBank/DDBJ whole genome shotgun (WGS) entry which is preliminary data.</text>
</comment>
<dbReference type="Pfam" id="PF04191">
    <property type="entry name" value="PEMT"/>
    <property type="match status" value="1"/>
</dbReference>
<evidence type="ECO:0000256" key="4">
    <source>
        <dbReference type="ARBA" id="ARBA00023136"/>
    </source>
</evidence>
<feature type="transmembrane region" description="Helical" evidence="5">
    <location>
        <begin position="87"/>
        <end position="111"/>
    </location>
</feature>
<evidence type="ECO:0000256" key="5">
    <source>
        <dbReference type="SAM" id="Phobius"/>
    </source>
</evidence>
<name>A0AAP8MBZ3_9GAMM</name>
<dbReference type="InterPro" id="IPR007318">
    <property type="entry name" value="Phopholipid_MeTrfase"/>
</dbReference>
<reference evidence="6 7" key="1">
    <citation type="submission" date="2018-01" db="EMBL/GenBank/DDBJ databases">
        <title>The draft genome sequence of Halioglobus japonicus S1-36.</title>
        <authorList>
            <person name="Du Z.-J."/>
            <person name="Shi M.-J."/>
        </authorList>
    </citation>
    <scope>NUCLEOTIDE SEQUENCE [LARGE SCALE GENOMIC DNA]</scope>
    <source>
        <strain evidence="6 7">S1-36</strain>
    </source>
</reference>